<dbReference type="InterPro" id="IPR039859">
    <property type="entry name" value="PFA4/ZDH16/20/ERF2-like"/>
</dbReference>
<sequence>MSSPSSDRDRRAQKVNRWAAVIVPLILIAIVAWASYIVIVKVAVDRYLAKSSGRDAGDGVAVIVVYCLVLALTALCYLRLLVTIWYNPGYMPRRAGSGSGNTTTIDGSGLGSSPLLSSKHAQATGGHKHQGGLVPDYRNRIGDGTVTFAEERLAAKMKNLDSFRPRQLFLVDGDGLPRWCLECACWKPDRTHHCSDLGRVGGIVSETTMKFFLQFTFYASLLSLIVLVVTALSLTQDNGDNDAQLIAAVAVAAVFFVFAIGIFGNTFAMLITNRTTVESLGKTQSYAFAVLITPDWYPHDTSGPQKPFPFDVKTFPAAPDALYGIMSTRPGENPWDLGAWRNVGSVMGKSVRQGEKWRGE</sequence>
<keyword evidence="2" id="KW-0812">Transmembrane</keyword>
<accession>A0A9P4LVI2</accession>
<dbReference type="OrthoDB" id="331948at2759"/>
<dbReference type="EC" id="2.3.1.225" evidence="1"/>
<dbReference type="GO" id="GO:0006612">
    <property type="term" value="P:protein targeting to membrane"/>
    <property type="evidence" value="ECO:0007669"/>
    <property type="project" value="TreeGrafter"/>
</dbReference>
<dbReference type="PROSITE" id="PS50216">
    <property type="entry name" value="DHHC"/>
    <property type="match status" value="1"/>
</dbReference>
<gene>
    <name evidence="3" type="ORF">K490DRAFT_58759</name>
</gene>
<keyword evidence="4" id="KW-1185">Reference proteome</keyword>
<dbReference type="GO" id="GO:0005794">
    <property type="term" value="C:Golgi apparatus"/>
    <property type="evidence" value="ECO:0007669"/>
    <property type="project" value="TreeGrafter"/>
</dbReference>
<dbReference type="AlphaFoldDB" id="A0A9P4LVI2"/>
<evidence type="ECO:0000256" key="1">
    <source>
        <dbReference type="ARBA" id="ARBA00012210"/>
    </source>
</evidence>
<dbReference type="Proteomes" id="UP000799776">
    <property type="component" value="Unassembled WGS sequence"/>
</dbReference>
<feature type="transmembrane region" description="Helical" evidence="2">
    <location>
        <begin position="18"/>
        <end position="39"/>
    </location>
</feature>
<dbReference type="PANTHER" id="PTHR22883:SF23">
    <property type="entry name" value="PALMITOYLTRANSFERASE ZDHHC6"/>
    <property type="match status" value="1"/>
</dbReference>
<feature type="transmembrane region" description="Helical" evidence="2">
    <location>
        <begin position="59"/>
        <end position="86"/>
    </location>
</feature>
<keyword evidence="2" id="KW-0472">Membrane</keyword>
<dbReference type="EMBL" id="ML978731">
    <property type="protein sequence ID" value="KAF2085364.1"/>
    <property type="molecule type" value="Genomic_DNA"/>
</dbReference>
<dbReference type="PANTHER" id="PTHR22883">
    <property type="entry name" value="ZINC FINGER DHHC DOMAIN CONTAINING PROTEIN"/>
    <property type="match status" value="1"/>
</dbReference>
<feature type="transmembrane region" description="Helical" evidence="2">
    <location>
        <begin position="215"/>
        <end position="234"/>
    </location>
</feature>
<reference evidence="3" key="1">
    <citation type="journal article" date="2020" name="Stud. Mycol.">
        <title>101 Dothideomycetes genomes: a test case for predicting lifestyles and emergence of pathogens.</title>
        <authorList>
            <person name="Haridas S."/>
            <person name="Albert R."/>
            <person name="Binder M."/>
            <person name="Bloem J."/>
            <person name="Labutti K."/>
            <person name="Salamov A."/>
            <person name="Andreopoulos B."/>
            <person name="Baker S."/>
            <person name="Barry K."/>
            <person name="Bills G."/>
            <person name="Bluhm B."/>
            <person name="Cannon C."/>
            <person name="Castanera R."/>
            <person name="Culley D."/>
            <person name="Daum C."/>
            <person name="Ezra D."/>
            <person name="Gonzalez J."/>
            <person name="Henrissat B."/>
            <person name="Kuo A."/>
            <person name="Liang C."/>
            <person name="Lipzen A."/>
            <person name="Lutzoni F."/>
            <person name="Magnuson J."/>
            <person name="Mondo S."/>
            <person name="Nolan M."/>
            <person name="Ohm R."/>
            <person name="Pangilinan J."/>
            <person name="Park H.-J."/>
            <person name="Ramirez L."/>
            <person name="Alfaro M."/>
            <person name="Sun H."/>
            <person name="Tritt A."/>
            <person name="Yoshinaga Y."/>
            <person name="Zwiers L.-H."/>
            <person name="Turgeon B."/>
            <person name="Goodwin S."/>
            <person name="Spatafora J."/>
            <person name="Crous P."/>
            <person name="Grigoriev I."/>
        </authorList>
    </citation>
    <scope>NUCLEOTIDE SEQUENCE</scope>
    <source>
        <strain evidence="3">CBS 121410</strain>
    </source>
</reference>
<keyword evidence="2" id="KW-1133">Transmembrane helix</keyword>
<evidence type="ECO:0000313" key="4">
    <source>
        <dbReference type="Proteomes" id="UP000799776"/>
    </source>
</evidence>
<protein>
    <recommendedName>
        <fullName evidence="1">protein S-acyltransferase</fullName>
        <ecNumber evidence="1">2.3.1.225</ecNumber>
    </recommendedName>
</protein>
<dbReference type="GO" id="GO:0005783">
    <property type="term" value="C:endoplasmic reticulum"/>
    <property type="evidence" value="ECO:0007669"/>
    <property type="project" value="TreeGrafter"/>
</dbReference>
<feature type="transmembrane region" description="Helical" evidence="2">
    <location>
        <begin position="246"/>
        <end position="272"/>
    </location>
</feature>
<evidence type="ECO:0000256" key="2">
    <source>
        <dbReference type="SAM" id="Phobius"/>
    </source>
</evidence>
<dbReference type="GO" id="GO:0019706">
    <property type="term" value="F:protein-cysteine S-palmitoyltransferase activity"/>
    <property type="evidence" value="ECO:0007669"/>
    <property type="project" value="UniProtKB-EC"/>
</dbReference>
<comment type="caution">
    <text evidence="3">The sequence shown here is derived from an EMBL/GenBank/DDBJ whole genome shotgun (WGS) entry which is preliminary data.</text>
</comment>
<proteinExistence type="predicted"/>
<organism evidence="3 4">
    <name type="scientific">Saccharata proteae CBS 121410</name>
    <dbReference type="NCBI Taxonomy" id="1314787"/>
    <lineage>
        <taxon>Eukaryota</taxon>
        <taxon>Fungi</taxon>
        <taxon>Dikarya</taxon>
        <taxon>Ascomycota</taxon>
        <taxon>Pezizomycotina</taxon>
        <taxon>Dothideomycetes</taxon>
        <taxon>Dothideomycetes incertae sedis</taxon>
        <taxon>Botryosphaeriales</taxon>
        <taxon>Saccharataceae</taxon>
        <taxon>Saccharata</taxon>
    </lineage>
</organism>
<name>A0A9P4LVI2_9PEZI</name>
<evidence type="ECO:0000313" key="3">
    <source>
        <dbReference type="EMBL" id="KAF2085364.1"/>
    </source>
</evidence>